<dbReference type="PANTHER" id="PTHR23024:SF458">
    <property type="entry name" value="ALPHA_BETA HYDROLASE FOLD-3 DOMAIN-CONTAINING PROTEIN"/>
    <property type="match status" value="1"/>
</dbReference>
<dbReference type="SUPFAM" id="SSF53474">
    <property type="entry name" value="alpha/beta-Hydrolases"/>
    <property type="match status" value="1"/>
</dbReference>
<dbReference type="OrthoDB" id="1732566at2759"/>
<dbReference type="Pfam" id="PF07859">
    <property type="entry name" value="Abhydrolase_3"/>
    <property type="match status" value="1"/>
</dbReference>
<dbReference type="Proteomes" id="UP000516437">
    <property type="component" value="Chromosome 3"/>
</dbReference>
<dbReference type="AlphaFoldDB" id="A0A6A1W659"/>
<sequence>MEPNQSEIAFEFLPIIRVYEVTVCFSNILNHRTGVSSKDVTIASESNLTARLYLPKLTKENQKLSLLVYFHGGAFCVSSPFNSKYHSYLNTLGAEANVVAVSVNYRKAPEHPLPAAYDDAWVALQWVVSH</sequence>
<comment type="caution">
    <text evidence="3">The sequence shown here is derived from an EMBL/GenBank/DDBJ whole genome shotgun (WGS) entry which is preliminary data.</text>
</comment>
<protein>
    <submittedName>
        <fullName evidence="3">2-hydroxyisoflavanone dehydratase</fullName>
    </submittedName>
</protein>
<feature type="domain" description="Alpha/beta hydrolase fold-3" evidence="2">
    <location>
        <begin position="67"/>
        <end position="130"/>
    </location>
</feature>
<dbReference type="Gene3D" id="3.40.50.1820">
    <property type="entry name" value="alpha/beta hydrolase"/>
    <property type="match status" value="1"/>
</dbReference>
<dbReference type="PANTHER" id="PTHR23024">
    <property type="entry name" value="ARYLACETAMIDE DEACETYLASE"/>
    <property type="match status" value="1"/>
</dbReference>
<comment type="similarity">
    <text evidence="1">Belongs to the 'GDXG' lipolytic enzyme family.</text>
</comment>
<keyword evidence="4" id="KW-1185">Reference proteome</keyword>
<evidence type="ECO:0000313" key="3">
    <source>
        <dbReference type="EMBL" id="KAB1220373.1"/>
    </source>
</evidence>
<dbReference type="InterPro" id="IPR050466">
    <property type="entry name" value="Carboxylest/Gibb_receptor"/>
</dbReference>
<dbReference type="EMBL" id="RXIC02000021">
    <property type="protein sequence ID" value="KAB1220373.1"/>
    <property type="molecule type" value="Genomic_DNA"/>
</dbReference>
<proteinExistence type="inferred from homology"/>
<reference evidence="3 4" key="1">
    <citation type="journal article" date="2019" name="Plant Biotechnol. J.">
        <title>The red bayberry genome and genetic basis of sex determination.</title>
        <authorList>
            <person name="Jia H.M."/>
            <person name="Jia H.J."/>
            <person name="Cai Q.L."/>
            <person name="Wang Y."/>
            <person name="Zhao H.B."/>
            <person name="Yang W.F."/>
            <person name="Wang G.Y."/>
            <person name="Li Y.H."/>
            <person name="Zhan D.L."/>
            <person name="Shen Y.T."/>
            <person name="Niu Q.F."/>
            <person name="Chang L."/>
            <person name="Qiu J."/>
            <person name="Zhao L."/>
            <person name="Xie H.B."/>
            <person name="Fu W.Y."/>
            <person name="Jin J."/>
            <person name="Li X.W."/>
            <person name="Jiao Y."/>
            <person name="Zhou C.C."/>
            <person name="Tu T."/>
            <person name="Chai C.Y."/>
            <person name="Gao J.L."/>
            <person name="Fan L.J."/>
            <person name="van de Weg E."/>
            <person name="Wang J.Y."/>
            <person name="Gao Z.S."/>
        </authorList>
    </citation>
    <scope>NUCLEOTIDE SEQUENCE [LARGE SCALE GENOMIC DNA]</scope>
    <source>
        <tissue evidence="3">Leaves</tissue>
    </source>
</reference>
<dbReference type="InterPro" id="IPR013094">
    <property type="entry name" value="AB_hydrolase_3"/>
</dbReference>
<evidence type="ECO:0000313" key="4">
    <source>
        <dbReference type="Proteomes" id="UP000516437"/>
    </source>
</evidence>
<organism evidence="3 4">
    <name type="scientific">Morella rubra</name>
    <name type="common">Chinese bayberry</name>
    <dbReference type="NCBI Taxonomy" id="262757"/>
    <lineage>
        <taxon>Eukaryota</taxon>
        <taxon>Viridiplantae</taxon>
        <taxon>Streptophyta</taxon>
        <taxon>Embryophyta</taxon>
        <taxon>Tracheophyta</taxon>
        <taxon>Spermatophyta</taxon>
        <taxon>Magnoliopsida</taxon>
        <taxon>eudicotyledons</taxon>
        <taxon>Gunneridae</taxon>
        <taxon>Pentapetalae</taxon>
        <taxon>rosids</taxon>
        <taxon>fabids</taxon>
        <taxon>Fagales</taxon>
        <taxon>Myricaceae</taxon>
        <taxon>Morella</taxon>
    </lineage>
</organism>
<evidence type="ECO:0000259" key="2">
    <source>
        <dbReference type="Pfam" id="PF07859"/>
    </source>
</evidence>
<dbReference type="InterPro" id="IPR029058">
    <property type="entry name" value="AB_hydrolase_fold"/>
</dbReference>
<dbReference type="GO" id="GO:0016787">
    <property type="term" value="F:hydrolase activity"/>
    <property type="evidence" value="ECO:0007669"/>
    <property type="project" value="InterPro"/>
</dbReference>
<accession>A0A6A1W659</accession>
<name>A0A6A1W659_9ROSI</name>
<gene>
    <name evidence="3" type="ORF">CJ030_MR3G009833</name>
</gene>
<evidence type="ECO:0000256" key="1">
    <source>
        <dbReference type="ARBA" id="ARBA00010515"/>
    </source>
</evidence>